<evidence type="ECO:0000259" key="2">
    <source>
        <dbReference type="PROSITE" id="PS51898"/>
    </source>
</evidence>
<accession>A0A1V3X932</accession>
<dbReference type="AlphaFoldDB" id="A0A1V3X932"/>
<keyword evidence="1" id="KW-0233">DNA recombination</keyword>
<name>A0A1V3X932_MYCKA</name>
<feature type="domain" description="Tyr recombinase" evidence="2">
    <location>
        <begin position="1"/>
        <end position="92"/>
    </location>
</feature>
<dbReference type="Proteomes" id="UP000188532">
    <property type="component" value="Unassembled WGS sequence"/>
</dbReference>
<dbReference type="GO" id="GO:0006310">
    <property type="term" value="P:DNA recombination"/>
    <property type="evidence" value="ECO:0007669"/>
    <property type="project" value="UniProtKB-KW"/>
</dbReference>
<evidence type="ECO:0000313" key="4">
    <source>
        <dbReference type="Proteomes" id="UP000188532"/>
    </source>
</evidence>
<reference evidence="3 4" key="1">
    <citation type="submission" date="2017-02" db="EMBL/GenBank/DDBJ databases">
        <title>Complete genome sequences of Mycobacterium kansasii strains isolated from rhesus macaques.</title>
        <authorList>
            <person name="Panda A."/>
            <person name="Nagaraj S."/>
            <person name="Zhao X."/>
            <person name="Tettelin H."/>
            <person name="Detolla L.J."/>
        </authorList>
    </citation>
    <scope>NUCLEOTIDE SEQUENCE [LARGE SCALE GENOMIC DNA]</scope>
    <source>
        <strain evidence="3 4">11-3469</strain>
    </source>
</reference>
<gene>
    <name evidence="3" type="ORF">BZL29_4646</name>
</gene>
<dbReference type="InterPro" id="IPR002104">
    <property type="entry name" value="Integrase_catalytic"/>
</dbReference>
<dbReference type="InterPro" id="IPR011010">
    <property type="entry name" value="DNA_brk_join_enz"/>
</dbReference>
<organism evidence="3 4">
    <name type="scientific">Mycobacterium kansasii</name>
    <dbReference type="NCBI Taxonomy" id="1768"/>
    <lineage>
        <taxon>Bacteria</taxon>
        <taxon>Bacillati</taxon>
        <taxon>Actinomycetota</taxon>
        <taxon>Actinomycetes</taxon>
        <taxon>Mycobacteriales</taxon>
        <taxon>Mycobacteriaceae</taxon>
        <taxon>Mycobacterium</taxon>
    </lineage>
</organism>
<dbReference type="GO" id="GO:0015074">
    <property type="term" value="P:DNA integration"/>
    <property type="evidence" value="ECO:0007669"/>
    <property type="project" value="InterPro"/>
</dbReference>
<evidence type="ECO:0000313" key="3">
    <source>
        <dbReference type="EMBL" id="OOK74961.1"/>
    </source>
</evidence>
<dbReference type="InterPro" id="IPR013762">
    <property type="entry name" value="Integrase-like_cat_sf"/>
</dbReference>
<dbReference type="Gene3D" id="1.10.443.10">
    <property type="entry name" value="Intergrase catalytic core"/>
    <property type="match status" value="1"/>
</dbReference>
<dbReference type="PROSITE" id="PS51898">
    <property type="entry name" value="TYR_RECOMBINASE"/>
    <property type="match status" value="1"/>
</dbReference>
<sequence>MVAIGSLACTTSSRRPRAYHPDTLSDFWRELCGEAKVRQIRLHDARHSCASIMHAPGVPIAVISAWLGHADPAFTMRTYVHAQNDALKAAAAALQKVVTRS</sequence>
<dbReference type="EMBL" id="MVBN01000004">
    <property type="protein sequence ID" value="OOK74961.1"/>
    <property type="molecule type" value="Genomic_DNA"/>
</dbReference>
<evidence type="ECO:0000256" key="1">
    <source>
        <dbReference type="ARBA" id="ARBA00023172"/>
    </source>
</evidence>
<dbReference type="SUPFAM" id="SSF56349">
    <property type="entry name" value="DNA breaking-rejoining enzymes"/>
    <property type="match status" value="1"/>
</dbReference>
<comment type="caution">
    <text evidence="3">The sequence shown here is derived from an EMBL/GenBank/DDBJ whole genome shotgun (WGS) entry which is preliminary data.</text>
</comment>
<dbReference type="Pfam" id="PF00589">
    <property type="entry name" value="Phage_integrase"/>
    <property type="match status" value="1"/>
</dbReference>
<proteinExistence type="predicted"/>
<dbReference type="GO" id="GO:0003677">
    <property type="term" value="F:DNA binding"/>
    <property type="evidence" value="ECO:0007669"/>
    <property type="project" value="InterPro"/>
</dbReference>
<protein>
    <submittedName>
        <fullName evidence="3">Phage integrase family protein</fullName>
    </submittedName>
</protein>